<comment type="pathway">
    <text evidence="2">Glycolipid biosynthesis; glycosylphosphatidylinositol-anchor biosynthesis.</text>
</comment>
<keyword evidence="4" id="KW-0328">Glycosyltransferase</keyword>
<feature type="transmembrane region" description="Helical" evidence="10">
    <location>
        <begin position="20"/>
        <end position="37"/>
    </location>
</feature>
<evidence type="ECO:0000256" key="7">
    <source>
        <dbReference type="ARBA" id="ARBA00022824"/>
    </source>
</evidence>
<protein>
    <recommendedName>
        <fullName evidence="13">Glycosyltransferase RgtA/B/C/D-like domain-containing protein</fullName>
    </recommendedName>
</protein>
<dbReference type="RefSeq" id="WP_215873076.1">
    <property type="nucleotide sequence ID" value="NZ_JAAXYO010000066.1"/>
</dbReference>
<dbReference type="GO" id="GO:0000009">
    <property type="term" value="F:alpha-1,6-mannosyltransferase activity"/>
    <property type="evidence" value="ECO:0007669"/>
    <property type="project" value="InterPro"/>
</dbReference>
<dbReference type="PANTHER" id="PTHR12468:SF2">
    <property type="entry name" value="GPI MANNOSYLTRANSFERASE 2"/>
    <property type="match status" value="1"/>
</dbReference>
<feature type="transmembrane region" description="Helical" evidence="10">
    <location>
        <begin position="76"/>
        <end position="93"/>
    </location>
</feature>
<keyword evidence="9 10" id="KW-0472">Membrane</keyword>
<dbReference type="AlphaFoldDB" id="A0AAE2YPU5"/>
<evidence type="ECO:0000256" key="8">
    <source>
        <dbReference type="ARBA" id="ARBA00022989"/>
    </source>
</evidence>
<comment type="caution">
    <text evidence="11">The sequence shown here is derived from an EMBL/GenBank/DDBJ whole genome shotgun (WGS) entry which is preliminary data.</text>
</comment>
<keyword evidence="8 10" id="KW-1133">Transmembrane helix</keyword>
<evidence type="ECO:0000256" key="5">
    <source>
        <dbReference type="ARBA" id="ARBA00022679"/>
    </source>
</evidence>
<feature type="transmembrane region" description="Helical" evidence="10">
    <location>
        <begin position="100"/>
        <end position="121"/>
    </location>
</feature>
<evidence type="ECO:0000313" key="11">
    <source>
        <dbReference type="EMBL" id="MBU2787770.1"/>
    </source>
</evidence>
<feature type="transmembrane region" description="Helical" evidence="10">
    <location>
        <begin position="351"/>
        <end position="367"/>
    </location>
</feature>
<keyword evidence="6 10" id="KW-0812">Transmembrane</keyword>
<keyword evidence="3" id="KW-0337">GPI-anchor biosynthesis</keyword>
<name>A0AAE2YPU5_9PROT</name>
<dbReference type="Pfam" id="PF04188">
    <property type="entry name" value="Mannosyl_trans2"/>
    <property type="match status" value="1"/>
</dbReference>
<evidence type="ECO:0000256" key="10">
    <source>
        <dbReference type="SAM" id="Phobius"/>
    </source>
</evidence>
<evidence type="ECO:0000256" key="3">
    <source>
        <dbReference type="ARBA" id="ARBA00022502"/>
    </source>
</evidence>
<reference evidence="11" key="1">
    <citation type="journal article" date="2021" name="ISME J.">
        <title>Genomic evolution of the class Acidithiobacillia: deep-branching Proteobacteria living in extreme acidic conditions.</title>
        <authorList>
            <person name="Moya-Beltran A."/>
            <person name="Beard S."/>
            <person name="Rojas-Villalobos C."/>
            <person name="Issotta F."/>
            <person name="Gallardo Y."/>
            <person name="Ulloa R."/>
            <person name="Giaveno A."/>
            <person name="Degli Esposti M."/>
            <person name="Johnson D.B."/>
            <person name="Quatrini R."/>
        </authorList>
    </citation>
    <scope>NUCLEOTIDE SEQUENCE</scope>
    <source>
        <strain evidence="11">VAN18-1</strain>
    </source>
</reference>
<keyword evidence="5" id="KW-0808">Transferase</keyword>
<dbReference type="GO" id="GO:0006506">
    <property type="term" value="P:GPI anchor biosynthetic process"/>
    <property type="evidence" value="ECO:0007669"/>
    <property type="project" value="UniProtKB-KW"/>
</dbReference>
<dbReference type="InterPro" id="IPR007315">
    <property type="entry name" value="PIG-V/Gpi18"/>
</dbReference>
<organism evidence="11 12">
    <name type="scientific">Igneacidithiobacillus copahuensis</name>
    <dbReference type="NCBI Taxonomy" id="2724909"/>
    <lineage>
        <taxon>Bacteria</taxon>
        <taxon>Pseudomonadati</taxon>
        <taxon>Pseudomonadota</taxon>
        <taxon>Acidithiobacillia</taxon>
        <taxon>Acidithiobacillales</taxon>
        <taxon>Acidithiobacillaceae</taxon>
        <taxon>Igneacidithiobacillus</taxon>
    </lineage>
</organism>
<feature type="transmembrane region" description="Helical" evidence="10">
    <location>
        <begin position="215"/>
        <end position="239"/>
    </location>
</feature>
<feature type="transmembrane region" description="Helical" evidence="10">
    <location>
        <begin position="322"/>
        <end position="339"/>
    </location>
</feature>
<dbReference type="GO" id="GO:0004376">
    <property type="term" value="F:GPI mannosyltransferase activity"/>
    <property type="evidence" value="ECO:0007669"/>
    <property type="project" value="InterPro"/>
</dbReference>
<dbReference type="GO" id="GO:0016020">
    <property type="term" value="C:membrane"/>
    <property type="evidence" value="ECO:0007669"/>
    <property type="project" value="GOC"/>
</dbReference>
<evidence type="ECO:0008006" key="13">
    <source>
        <dbReference type="Google" id="ProtNLM"/>
    </source>
</evidence>
<evidence type="ECO:0000256" key="4">
    <source>
        <dbReference type="ARBA" id="ARBA00022676"/>
    </source>
</evidence>
<dbReference type="GO" id="GO:0031501">
    <property type="term" value="C:mannosyltransferase complex"/>
    <property type="evidence" value="ECO:0007669"/>
    <property type="project" value="TreeGrafter"/>
</dbReference>
<feature type="transmembrane region" description="Helical" evidence="10">
    <location>
        <begin position="298"/>
        <end position="316"/>
    </location>
</feature>
<proteinExistence type="predicted"/>
<feature type="transmembrane region" description="Helical" evidence="10">
    <location>
        <begin position="180"/>
        <end position="203"/>
    </location>
</feature>
<sequence>MKIPKLSTYRDLLPRLRVNFVTALLIWFGVFCGYYFFSRGLDPVPGPLAASLVNWDAKWYLDIAQHGYQYVPGSPVGQNIVFFPLYSLILALLGKILPFFALANIGIWLAAGSGVLSIFLFHRFARENLAEPAANAATWFYALSPAAFFFASDYPTGLMNVLALLALLTWHRERPALTAFWLGLGSASGPLMVFFAFALWSILAWQRWQERSWRSLGGSVLLGFFASSGLIAFIVYQYVTFSAPLAFIHGHASYLGELSPLQKLTNIVHLYPFSGADYTPLWQALAGEVTALNPARSVYFLMNVVVLAGNLLALLYFVWRRVWAWAWIALVLVGAYLWFQGASQGPVSTYRLLYLNLPLFLLGGQLWQWRPRWGYVALTLSAAALFLQSAFFASGHWAF</sequence>
<evidence type="ECO:0000256" key="1">
    <source>
        <dbReference type="ARBA" id="ARBA00004477"/>
    </source>
</evidence>
<evidence type="ECO:0000313" key="12">
    <source>
        <dbReference type="Proteomes" id="UP001197378"/>
    </source>
</evidence>
<feature type="transmembrane region" description="Helical" evidence="10">
    <location>
        <begin position="141"/>
        <end position="168"/>
    </location>
</feature>
<accession>A0AAE2YPU5</accession>
<gene>
    <name evidence="11" type="ORF">HFQ13_06070</name>
</gene>
<feature type="transmembrane region" description="Helical" evidence="10">
    <location>
        <begin position="373"/>
        <end position="393"/>
    </location>
</feature>
<comment type="subcellular location">
    <subcellularLocation>
        <location evidence="1">Endoplasmic reticulum membrane</location>
        <topology evidence="1">Multi-pass membrane protein</topology>
    </subcellularLocation>
</comment>
<evidence type="ECO:0000256" key="2">
    <source>
        <dbReference type="ARBA" id="ARBA00004687"/>
    </source>
</evidence>
<dbReference type="Proteomes" id="UP001197378">
    <property type="component" value="Unassembled WGS sequence"/>
</dbReference>
<keyword evidence="12" id="KW-1185">Reference proteome</keyword>
<dbReference type="EMBL" id="JAAXYO010000066">
    <property type="protein sequence ID" value="MBU2787770.1"/>
    <property type="molecule type" value="Genomic_DNA"/>
</dbReference>
<keyword evidence="7" id="KW-0256">Endoplasmic reticulum</keyword>
<evidence type="ECO:0000256" key="9">
    <source>
        <dbReference type="ARBA" id="ARBA00023136"/>
    </source>
</evidence>
<dbReference type="PANTHER" id="PTHR12468">
    <property type="entry name" value="GPI MANNOSYLTRANSFERASE 2"/>
    <property type="match status" value="1"/>
</dbReference>
<evidence type="ECO:0000256" key="6">
    <source>
        <dbReference type="ARBA" id="ARBA00022692"/>
    </source>
</evidence>